<dbReference type="InterPro" id="IPR043216">
    <property type="entry name" value="PAP-like"/>
</dbReference>
<proteinExistence type="inferred from homology"/>
<evidence type="ECO:0000313" key="8">
    <source>
        <dbReference type="EMBL" id="KOS21748.1"/>
    </source>
</evidence>
<dbReference type="Pfam" id="PF01569">
    <property type="entry name" value="PAP2"/>
    <property type="match status" value="1"/>
</dbReference>
<organism evidence="8 9">
    <name type="scientific">Escovopsis weberi</name>
    <dbReference type="NCBI Taxonomy" id="150374"/>
    <lineage>
        <taxon>Eukaryota</taxon>
        <taxon>Fungi</taxon>
        <taxon>Dikarya</taxon>
        <taxon>Ascomycota</taxon>
        <taxon>Pezizomycotina</taxon>
        <taxon>Sordariomycetes</taxon>
        <taxon>Hypocreomycetidae</taxon>
        <taxon>Hypocreales</taxon>
        <taxon>Hypocreaceae</taxon>
        <taxon>Escovopsis</taxon>
    </lineage>
</organism>
<evidence type="ECO:0000256" key="4">
    <source>
        <dbReference type="ARBA" id="ARBA00022989"/>
    </source>
</evidence>
<feature type="domain" description="Phosphatidic acid phosphatase type 2/haloperoxidase" evidence="7">
    <location>
        <begin position="99"/>
        <end position="246"/>
    </location>
</feature>
<gene>
    <name evidence="8" type="ORF">ESCO_001522</name>
</gene>
<comment type="caution">
    <text evidence="8">The sequence shown here is derived from an EMBL/GenBank/DDBJ whole genome shotgun (WGS) entry which is preliminary data.</text>
</comment>
<dbReference type="SMART" id="SM00014">
    <property type="entry name" value="acidPPc"/>
    <property type="match status" value="1"/>
</dbReference>
<dbReference type="PANTHER" id="PTHR10165:SF35">
    <property type="entry name" value="RE23632P"/>
    <property type="match status" value="1"/>
</dbReference>
<feature type="transmembrane region" description="Helical" evidence="6">
    <location>
        <begin position="68"/>
        <end position="88"/>
    </location>
</feature>
<dbReference type="SUPFAM" id="SSF48317">
    <property type="entry name" value="Acid phosphatase/Vanadium-dependent haloperoxidase"/>
    <property type="match status" value="1"/>
</dbReference>
<dbReference type="PANTHER" id="PTHR10165">
    <property type="entry name" value="LIPID PHOSPHATE PHOSPHATASE"/>
    <property type="match status" value="1"/>
</dbReference>
<keyword evidence="9" id="KW-1185">Reference proteome</keyword>
<dbReference type="GO" id="GO:0008195">
    <property type="term" value="F:phosphatidate phosphatase activity"/>
    <property type="evidence" value="ECO:0007669"/>
    <property type="project" value="TreeGrafter"/>
</dbReference>
<dbReference type="GO" id="GO:0006644">
    <property type="term" value="P:phospholipid metabolic process"/>
    <property type="evidence" value="ECO:0007669"/>
    <property type="project" value="InterPro"/>
</dbReference>
<evidence type="ECO:0000259" key="7">
    <source>
        <dbReference type="SMART" id="SM00014"/>
    </source>
</evidence>
<dbReference type="GO" id="GO:0016020">
    <property type="term" value="C:membrane"/>
    <property type="evidence" value="ECO:0007669"/>
    <property type="project" value="UniProtKB-SubCell"/>
</dbReference>
<feature type="transmembrane region" description="Helical" evidence="6">
    <location>
        <begin position="172"/>
        <end position="192"/>
    </location>
</feature>
<reference evidence="8 9" key="1">
    <citation type="submission" date="2015-07" db="EMBL/GenBank/DDBJ databases">
        <title>The genome of the fungus Escovopsis weberi, a specialized disease agent of ant agriculture.</title>
        <authorList>
            <person name="de Man T.J."/>
            <person name="Stajich J.E."/>
            <person name="Kubicek C.P."/>
            <person name="Chenthamara K."/>
            <person name="Atanasova L."/>
            <person name="Druzhinina I.S."/>
            <person name="Birnbaum S."/>
            <person name="Barribeau S.M."/>
            <person name="Teiling C."/>
            <person name="Suen G."/>
            <person name="Currie C."/>
            <person name="Gerardo N.M."/>
        </authorList>
    </citation>
    <scope>NUCLEOTIDE SEQUENCE [LARGE SCALE GENOMIC DNA]</scope>
</reference>
<keyword evidence="3 6" id="KW-0812">Transmembrane</keyword>
<dbReference type="InterPro" id="IPR036938">
    <property type="entry name" value="PAP2/HPO_sf"/>
</dbReference>
<dbReference type="Gene3D" id="1.20.144.10">
    <property type="entry name" value="Phosphatidic acid phosphatase type 2/haloperoxidase"/>
    <property type="match status" value="1"/>
</dbReference>
<feature type="transmembrane region" description="Helical" evidence="6">
    <location>
        <begin position="100"/>
        <end position="121"/>
    </location>
</feature>
<protein>
    <submittedName>
        <fullName evidence="8">Putative diacylglycerol pyrophosphate phosphatase 1</fullName>
    </submittedName>
</protein>
<evidence type="ECO:0000256" key="6">
    <source>
        <dbReference type="SAM" id="Phobius"/>
    </source>
</evidence>
<evidence type="ECO:0000256" key="3">
    <source>
        <dbReference type="ARBA" id="ARBA00022692"/>
    </source>
</evidence>
<evidence type="ECO:0000313" key="9">
    <source>
        <dbReference type="Proteomes" id="UP000053831"/>
    </source>
</evidence>
<dbReference type="InterPro" id="IPR000326">
    <property type="entry name" value="PAP2/HPO"/>
</dbReference>
<keyword evidence="4 6" id="KW-1133">Transmembrane helix</keyword>
<evidence type="ECO:0000256" key="2">
    <source>
        <dbReference type="ARBA" id="ARBA00008816"/>
    </source>
</evidence>
<dbReference type="OrthoDB" id="10030083at2759"/>
<dbReference type="STRING" id="150374.A0A0M8MZ52"/>
<dbReference type="EMBL" id="LGSR01000006">
    <property type="protein sequence ID" value="KOS21748.1"/>
    <property type="molecule type" value="Genomic_DNA"/>
</dbReference>
<dbReference type="AlphaFoldDB" id="A0A0M8MZ52"/>
<accession>A0A0M8MZ52</accession>
<dbReference type="CDD" id="cd03390">
    <property type="entry name" value="PAP2_containing_1_like"/>
    <property type="match status" value="1"/>
</dbReference>
<evidence type="ECO:0000256" key="1">
    <source>
        <dbReference type="ARBA" id="ARBA00004141"/>
    </source>
</evidence>
<comment type="similarity">
    <text evidence="2">Belongs to the PA-phosphatase related phosphoesterase family.</text>
</comment>
<dbReference type="GO" id="GO:0046839">
    <property type="term" value="P:phospholipid dephosphorylation"/>
    <property type="evidence" value="ECO:0007669"/>
    <property type="project" value="TreeGrafter"/>
</dbReference>
<name>A0A0M8MZ52_ESCWE</name>
<keyword evidence="5 6" id="KW-0472">Membrane</keyword>
<comment type="subcellular location">
    <subcellularLocation>
        <location evidence="1">Membrane</location>
        <topology evidence="1">Multi-pass membrane protein</topology>
    </subcellularLocation>
</comment>
<dbReference type="Proteomes" id="UP000053831">
    <property type="component" value="Unassembled WGS sequence"/>
</dbReference>
<sequence length="303" mass="33248">MTNEANGSPSPFKRLCQTSHAPDYVGLVILLTAWVMIDMFVTPFHRMFSTQDLRLSFPFAEHERVSVSWNFVYALFVPLGCLVTFNILARASVRKHEATYLCFLVAITLTQVLVDVVKNAVGRPRPDLLARCRPSPNAADPRALVTIAACTAPRDRVLEDGWRSFPSGHSSFSFAGLGFLSLFLAGQLHVFNHATARRDLGRDLVCLAPLLGALLIAISRCQDYRHDVYDVTVGCAIGMAVAYWSYRRHWPPLSSPVCDEPRGPPPGLDAAPGWQRVRDEEEAGIEAGVGAAGNGYPLNARLG</sequence>
<feature type="transmembrane region" description="Helical" evidence="6">
    <location>
        <begin position="24"/>
        <end position="48"/>
    </location>
</feature>
<evidence type="ECO:0000256" key="5">
    <source>
        <dbReference type="ARBA" id="ARBA00023136"/>
    </source>
</evidence>